<proteinExistence type="predicted"/>
<reference evidence="1 2" key="1">
    <citation type="journal article" date="2018" name="Nat. Biotechnol.">
        <title>A standardized bacterial taxonomy based on genome phylogeny substantially revises the tree of life.</title>
        <authorList>
            <person name="Parks D.H."/>
            <person name="Chuvochina M."/>
            <person name="Waite D.W."/>
            <person name="Rinke C."/>
            <person name="Skarshewski A."/>
            <person name="Chaumeil P.A."/>
            <person name="Hugenholtz P."/>
        </authorList>
    </citation>
    <scope>NUCLEOTIDE SEQUENCE [LARGE SCALE GENOMIC DNA]</scope>
    <source>
        <strain evidence="1">UBA8844</strain>
    </source>
</reference>
<evidence type="ECO:0000313" key="1">
    <source>
        <dbReference type="EMBL" id="HCT56797.1"/>
    </source>
</evidence>
<organism evidence="1 2">
    <name type="scientific">Gemmatimonas aurantiaca</name>
    <dbReference type="NCBI Taxonomy" id="173480"/>
    <lineage>
        <taxon>Bacteria</taxon>
        <taxon>Pseudomonadati</taxon>
        <taxon>Gemmatimonadota</taxon>
        <taxon>Gemmatimonadia</taxon>
        <taxon>Gemmatimonadales</taxon>
        <taxon>Gemmatimonadaceae</taxon>
        <taxon>Gemmatimonas</taxon>
    </lineage>
</organism>
<dbReference type="AlphaFoldDB" id="A0A3D4V8Z7"/>
<dbReference type="EMBL" id="DPIY01000006">
    <property type="protein sequence ID" value="HCT56797.1"/>
    <property type="molecule type" value="Genomic_DNA"/>
</dbReference>
<dbReference type="OMA" id="ENYIIAP"/>
<dbReference type="Proteomes" id="UP000264071">
    <property type="component" value="Unassembled WGS sequence"/>
</dbReference>
<sequence>MADTIRLYSRDTVKTGRYAMIGAEPVTAQRVWFVLHGYGQLAPDILRPFDGVVPADTCVVAPEGLSRFYRDMPRPDGSHLQRVGATWMTREAREDDITDAVRWLQDVHDAVMAEAQQVTATGVLAFSQGVATATRWLAAGHVQPQQWVVWAGGLATDIDHERLRKQLAHTQVTLVAGNADPFVSEEALQLSLDRLRSWQPTAVAQCFVGEHRLDGSVLATLLAGLRAS</sequence>
<evidence type="ECO:0000313" key="2">
    <source>
        <dbReference type="Proteomes" id="UP000264071"/>
    </source>
</evidence>
<dbReference type="InterPro" id="IPR029058">
    <property type="entry name" value="AB_hydrolase_fold"/>
</dbReference>
<protein>
    <submittedName>
        <fullName evidence="1">Uncharacterized protein</fullName>
    </submittedName>
</protein>
<comment type="caution">
    <text evidence="1">The sequence shown here is derived from an EMBL/GenBank/DDBJ whole genome shotgun (WGS) entry which is preliminary data.</text>
</comment>
<dbReference type="SUPFAM" id="SSF53474">
    <property type="entry name" value="alpha/beta-Hydrolases"/>
    <property type="match status" value="1"/>
</dbReference>
<gene>
    <name evidence="1" type="ORF">DGD08_06245</name>
</gene>
<dbReference type="Gene3D" id="3.40.50.1820">
    <property type="entry name" value="alpha/beta hydrolase"/>
    <property type="match status" value="1"/>
</dbReference>
<accession>A0A3D4V8Z7</accession>
<name>A0A3D4V8Z7_9BACT</name>